<protein>
    <recommendedName>
        <fullName evidence="2">BRCT domain-containing protein</fullName>
    </recommendedName>
</protein>
<reference evidence="3" key="1">
    <citation type="journal article" date="2023" name="Mol. Phylogenet. Evol.">
        <title>Genome-scale phylogeny and comparative genomics of the fungal order Sordariales.</title>
        <authorList>
            <person name="Hensen N."/>
            <person name="Bonometti L."/>
            <person name="Westerberg I."/>
            <person name="Brannstrom I.O."/>
            <person name="Guillou S."/>
            <person name="Cros-Aarteil S."/>
            <person name="Calhoun S."/>
            <person name="Haridas S."/>
            <person name="Kuo A."/>
            <person name="Mondo S."/>
            <person name="Pangilinan J."/>
            <person name="Riley R."/>
            <person name="LaButti K."/>
            <person name="Andreopoulos B."/>
            <person name="Lipzen A."/>
            <person name="Chen C."/>
            <person name="Yan M."/>
            <person name="Daum C."/>
            <person name="Ng V."/>
            <person name="Clum A."/>
            <person name="Steindorff A."/>
            <person name="Ohm R.A."/>
            <person name="Martin F."/>
            <person name="Silar P."/>
            <person name="Natvig D.O."/>
            <person name="Lalanne C."/>
            <person name="Gautier V."/>
            <person name="Ament-Velasquez S.L."/>
            <person name="Kruys A."/>
            <person name="Hutchinson M.I."/>
            <person name="Powell A.J."/>
            <person name="Barry K."/>
            <person name="Miller A.N."/>
            <person name="Grigoriev I.V."/>
            <person name="Debuchy R."/>
            <person name="Gladieux P."/>
            <person name="Hiltunen Thoren M."/>
            <person name="Johannesson H."/>
        </authorList>
    </citation>
    <scope>NUCLEOTIDE SEQUENCE</scope>
    <source>
        <strain evidence="3">CBS 532.94</strain>
    </source>
</reference>
<dbReference type="InterPro" id="IPR036420">
    <property type="entry name" value="BRCT_dom_sf"/>
</dbReference>
<feature type="compositionally biased region" description="Basic and acidic residues" evidence="1">
    <location>
        <begin position="374"/>
        <end position="387"/>
    </location>
</feature>
<dbReference type="InterPro" id="IPR001357">
    <property type="entry name" value="BRCT_dom"/>
</dbReference>
<dbReference type="EMBL" id="MU860008">
    <property type="protein sequence ID" value="KAK4242411.1"/>
    <property type="molecule type" value="Genomic_DNA"/>
</dbReference>
<reference evidence="3" key="2">
    <citation type="submission" date="2023-05" db="EMBL/GenBank/DDBJ databases">
        <authorList>
            <consortium name="Lawrence Berkeley National Laboratory"/>
            <person name="Steindorff A."/>
            <person name="Hensen N."/>
            <person name="Bonometti L."/>
            <person name="Westerberg I."/>
            <person name="Brannstrom I.O."/>
            <person name="Guillou S."/>
            <person name="Cros-Aarteil S."/>
            <person name="Calhoun S."/>
            <person name="Haridas S."/>
            <person name="Kuo A."/>
            <person name="Mondo S."/>
            <person name="Pangilinan J."/>
            <person name="Riley R."/>
            <person name="Labutti K."/>
            <person name="Andreopoulos B."/>
            <person name="Lipzen A."/>
            <person name="Chen C."/>
            <person name="Yanf M."/>
            <person name="Daum C."/>
            <person name="Ng V."/>
            <person name="Clum A."/>
            <person name="Ohm R."/>
            <person name="Martin F."/>
            <person name="Silar P."/>
            <person name="Natvig D."/>
            <person name="Lalanne C."/>
            <person name="Gautier V."/>
            <person name="Ament-Velasquez S.L."/>
            <person name="Kruys A."/>
            <person name="Hutchinson M.I."/>
            <person name="Powell A.J."/>
            <person name="Barry K."/>
            <person name="Miller A.N."/>
            <person name="Grigoriev I.V."/>
            <person name="Debuchy R."/>
            <person name="Gladieux P."/>
            <person name="Thoren M.H."/>
            <person name="Johannesson H."/>
        </authorList>
    </citation>
    <scope>NUCLEOTIDE SEQUENCE</scope>
    <source>
        <strain evidence="3">CBS 532.94</strain>
    </source>
</reference>
<evidence type="ECO:0000256" key="1">
    <source>
        <dbReference type="SAM" id="MobiDB-lite"/>
    </source>
</evidence>
<gene>
    <name evidence="3" type="ORF">C8A03DRAFT_29342</name>
</gene>
<dbReference type="Proteomes" id="UP001303760">
    <property type="component" value="Unassembled WGS sequence"/>
</dbReference>
<comment type="caution">
    <text evidence="3">The sequence shown here is derived from an EMBL/GenBank/DDBJ whole genome shotgun (WGS) entry which is preliminary data.</text>
</comment>
<dbReference type="AlphaFoldDB" id="A0AAN7CIT2"/>
<dbReference type="Gene3D" id="3.40.50.10190">
    <property type="entry name" value="BRCT domain"/>
    <property type="match status" value="1"/>
</dbReference>
<accession>A0AAN7CIT2</accession>
<keyword evidence="4" id="KW-1185">Reference proteome</keyword>
<evidence type="ECO:0000313" key="4">
    <source>
        <dbReference type="Proteomes" id="UP001303760"/>
    </source>
</evidence>
<feature type="region of interest" description="Disordered" evidence="1">
    <location>
        <begin position="361"/>
        <end position="429"/>
    </location>
</feature>
<organism evidence="3 4">
    <name type="scientific">Achaetomium macrosporum</name>
    <dbReference type="NCBI Taxonomy" id="79813"/>
    <lineage>
        <taxon>Eukaryota</taxon>
        <taxon>Fungi</taxon>
        <taxon>Dikarya</taxon>
        <taxon>Ascomycota</taxon>
        <taxon>Pezizomycotina</taxon>
        <taxon>Sordariomycetes</taxon>
        <taxon>Sordariomycetidae</taxon>
        <taxon>Sordariales</taxon>
        <taxon>Chaetomiaceae</taxon>
        <taxon>Achaetomium</taxon>
    </lineage>
</organism>
<evidence type="ECO:0000313" key="3">
    <source>
        <dbReference type="EMBL" id="KAK4242411.1"/>
    </source>
</evidence>
<feature type="compositionally biased region" description="Polar residues" evidence="1">
    <location>
        <begin position="418"/>
        <end position="429"/>
    </location>
</feature>
<sequence>MGTRKEKPIFRGLTIAAAGYLGGGQWTDTAISRWVGLREGKFVREMSEDVTHLVGLEDEFWRMGKMVKAALKRPKTCQVVTLDWLEDSMLKGKRLDEKPYSHLEVLKRERQRERKRMLVVKGLEKAVREANPSFYHIYCDHTFFRYEVVLTKDDESAGIQGQRYILTLHESNNTQPYLYWFVARFYKEKGDTQAKIYRPSHAPGVFAREFALFESFFHKKTGVPWEERLMKAGTTDKSFFQYQLPVSVLASEEVDERQQAYFNMNVQTGGKPVGWVPAEYIPGEIPNQTPAAEWHISITVTTGTGTSQPEVTLAGAVSDPDPETHHAGDIRNRGAGGYDVAPLHVALKCVDAMGWTWTGTEFVPKDPGAPVGLDKSDGNGETHKETPTSDALTDAATPQPQVQPAITPAPSPDAWLITPTSSPPHGQVEGTISSVAASALAQLTPGPSPQVIDLTGTD</sequence>
<feature type="compositionally biased region" description="Polar residues" evidence="1">
    <location>
        <begin position="388"/>
        <end position="404"/>
    </location>
</feature>
<proteinExistence type="predicted"/>
<dbReference type="SUPFAM" id="SSF52113">
    <property type="entry name" value="BRCT domain"/>
    <property type="match status" value="1"/>
</dbReference>
<feature type="domain" description="BRCT" evidence="2">
    <location>
        <begin position="5"/>
        <end position="102"/>
    </location>
</feature>
<name>A0AAN7CIT2_9PEZI</name>
<evidence type="ECO:0000259" key="2">
    <source>
        <dbReference type="PROSITE" id="PS50172"/>
    </source>
</evidence>
<dbReference type="PROSITE" id="PS50172">
    <property type="entry name" value="BRCT"/>
    <property type="match status" value="1"/>
</dbReference>